<evidence type="ECO:0000313" key="3">
    <source>
        <dbReference type="Proteomes" id="UP000193118"/>
    </source>
</evidence>
<keyword evidence="1" id="KW-0812">Transmembrane</keyword>
<keyword evidence="1" id="KW-0472">Membrane</keyword>
<comment type="caution">
    <text evidence="2">The sequence shown here is derived from an EMBL/GenBank/DDBJ whole genome shotgun (WGS) entry which is preliminary data.</text>
</comment>
<dbReference type="STRING" id="194197.BWD09_06630"/>
<protein>
    <submittedName>
        <fullName evidence="2">Uncharacterized protein</fullName>
    </submittedName>
</protein>
<keyword evidence="3" id="KW-1185">Reference proteome</keyword>
<organism evidence="2 3">
    <name type="scientific">Neisseria dentiae</name>
    <dbReference type="NCBI Taxonomy" id="194197"/>
    <lineage>
        <taxon>Bacteria</taxon>
        <taxon>Pseudomonadati</taxon>
        <taxon>Pseudomonadota</taxon>
        <taxon>Betaproteobacteria</taxon>
        <taxon>Neisseriales</taxon>
        <taxon>Neisseriaceae</taxon>
        <taxon>Neisseria</taxon>
    </lineage>
</organism>
<sequence>MIIYCNTIFYLQNLTTTNRPKHNKSARPGLFKPNFFFLLFIFKQVINFFFLFINIIYHPCRTNNRAESGK</sequence>
<feature type="transmembrane region" description="Helical" evidence="1">
    <location>
        <begin position="35"/>
        <end position="57"/>
    </location>
</feature>
<reference evidence="3" key="1">
    <citation type="submission" date="2017-01" db="EMBL/GenBank/DDBJ databases">
        <authorList>
            <person name="Wolfgang W.J."/>
            <person name="Cole J."/>
            <person name="Wroblewski D."/>
            <person name="Mcginnis J."/>
            <person name="Musser K.A."/>
        </authorList>
    </citation>
    <scope>NUCLEOTIDE SEQUENCE [LARGE SCALE GENOMIC DNA]</scope>
    <source>
        <strain evidence="3">DSM 19151</strain>
    </source>
</reference>
<keyword evidence="1" id="KW-1133">Transmembrane helix</keyword>
<dbReference type="AlphaFoldDB" id="A0A1X3DB04"/>
<evidence type="ECO:0000313" key="2">
    <source>
        <dbReference type="EMBL" id="OSI16891.1"/>
    </source>
</evidence>
<dbReference type="Proteomes" id="UP000193118">
    <property type="component" value="Unassembled WGS sequence"/>
</dbReference>
<name>A0A1X3DB04_9NEIS</name>
<proteinExistence type="predicted"/>
<dbReference type="EMBL" id="MTBO01000013">
    <property type="protein sequence ID" value="OSI16891.1"/>
    <property type="molecule type" value="Genomic_DNA"/>
</dbReference>
<gene>
    <name evidence="2" type="ORF">BWD09_06630</name>
</gene>
<accession>A0A1X3DB04</accession>
<evidence type="ECO:0000256" key="1">
    <source>
        <dbReference type="SAM" id="Phobius"/>
    </source>
</evidence>